<accession>A0A6J5N8Y7</accession>
<protein>
    <submittedName>
        <fullName evidence="1">Uncharacterized protein</fullName>
    </submittedName>
</protein>
<sequence length="90" mass="9939">MTNHEQPIAMPYSIIPTPFIELILNDTESPHAEQAIEELNRLRAVQCHLVTHLHATKLQTDACISVVEPLIESVQPLCDPPAHLLGGSLK</sequence>
<name>A0A6J5N8Y7_9CAUD</name>
<evidence type="ECO:0000313" key="1">
    <source>
        <dbReference type="EMBL" id="CAB4154486.1"/>
    </source>
</evidence>
<proteinExistence type="predicted"/>
<reference evidence="1" key="1">
    <citation type="submission" date="2020-04" db="EMBL/GenBank/DDBJ databases">
        <authorList>
            <person name="Chiriac C."/>
            <person name="Salcher M."/>
            <person name="Ghai R."/>
            <person name="Kavagutti S V."/>
        </authorList>
    </citation>
    <scope>NUCLEOTIDE SEQUENCE</scope>
</reference>
<dbReference type="EMBL" id="LR796613">
    <property type="protein sequence ID" value="CAB4154486.1"/>
    <property type="molecule type" value="Genomic_DNA"/>
</dbReference>
<gene>
    <name evidence="1" type="ORF">UFOVP653_5</name>
</gene>
<organism evidence="1">
    <name type="scientific">uncultured Caudovirales phage</name>
    <dbReference type="NCBI Taxonomy" id="2100421"/>
    <lineage>
        <taxon>Viruses</taxon>
        <taxon>Duplodnaviria</taxon>
        <taxon>Heunggongvirae</taxon>
        <taxon>Uroviricota</taxon>
        <taxon>Caudoviricetes</taxon>
        <taxon>Peduoviridae</taxon>
        <taxon>Maltschvirus</taxon>
        <taxon>Maltschvirus maltsch</taxon>
    </lineage>
</organism>